<reference evidence="1 2" key="1">
    <citation type="submission" date="2015-07" db="EMBL/GenBank/DDBJ databases">
        <title>Genome of Polaribacter dokdonenesis DSW-5, isolated from seawater off Dokdo in Korea.</title>
        <authorList>
            <person name="Yoon K."/>
            <person name="Song J.Y."/>
            <person name="Kim J.F."/>
        </authorList>
    </citation>
    <scope>NUCLEOTIDE SEQUENCE [LARGE SCALE GENOMIC DNA]</scope>
    <source>
        <strain evidence="1 2">DSW-5</strain>
    </source>
</reference>
<sequence>MLIGINFSPSAIYILLLFNQKFKTRQDTVSNGFYKDYKACKPS</sequence>
<protein>
    <submittedName>
        <fullName evidence="1">Uncharacterized protein</fullName>
    </submittedName>
</protein>
<organism evidence="1 2">
    <name type="scientific">Polaribacter dokdonensis DSW-5</name>
    <dbReference type="NCBI Taxonomy" id="1300348"/>
    <lineage>
        <taxon>Bacteria</taxon>
        <taxon>Pseudomonadati</taxon>
        <taxon>Bacteroidota</taxon>
        <taxon>Flavobacteriia</taxon>
        <taxon>Flavobacteriales</taxon>
        <taxon>Flavobacteriaceae</taxon>
    </lineage>
</organism>
<accession>A0A0N0CEL2</accession>
<evidence type="ECO:0000313" key="1">
    <source>
        <dbReference type="EMBL" id="KOY50488.1"/>
    </source>
</evidence>
<dbReference type="EMBL" id="LGBR01000001">
    <property type="protein sequence ID" value="KOY50488.1"/>
    <property type="molecule type" value="Genomic_DNA"/>
</dbReference>
<gene>
    <name evidence="1" type="ORF">I602_48</name>
</gene>
<dbReference type="STRING" id="1300348.I602_48"/>
<name>A0A0N0CEL2_9FLAO</name>
<dbReference type="AlphaFoldDB" id="A0A0N0CEL2"/>
<dbReference type="Proteomes" id="UP000037716">
    <property type="component" value="Unassembled WGS sequence"/>
</dbReference>
<evidence type="ECO:0000313" key="2">
    <source>
        <dbReference type="Proteomes" id="UP000037716"/>
    </source>
</evidence>
<comment type="caution">
    <text evidence="1">The sequence shown here is derived from an EMBL/GenBank/DDBJ whole genome shotgun (WGS) entry which is preliminary data.</text>
</comment>
<proteinExistence type="predicted"/>